<dbReference type="PANTHER" id="PTHR33164:SF43">
    <property type="entry name" value="HTH-TYPE TRANSCRIPTIONAL REPRESSOR YETL"/>
    <property type="match status" value="1"/>
</dbReference>
<proteinExistence type="predicted"/>
<name>X5DNC6_9CORY</name>
<dbReference type="PANTHER" id="PTHR33164">
    <property type="entry name" value="TRANSCRIPTIONAL REGULATOR, MARR FAMILY"/>
    <property type="match status" value="1"/>
</dbReference>
<feature type="region of interest" description="Disordered" evidence="1">
    <location>
        <begin position="1"/>
        <end position="20"/>
    </location>
</feature>
<evidence type="ECO:0000259" key="2">
    <source>
        <dbReference type="SMART" id="SM00347"/>
    </source>
</evidence>
<feature type="domain" description="HTH marR-type" evidence="2">
    <location>
        <begin position="86"/>
        <end position="186"/>
    </location>
</feature>
<evidence type="ECO:0000313" key="4">
    <source>
        <dbReference type="Proteomes" id="UP000023703"/>
    </source>
</evidence>
<dbReference type="Gene3D" id="1.10.10.10">
    <property type="entry name" value="Winged helix-like DNA-binding domain superfamily/Winged helix DNA-binding domain"/>
    <property type="match status" value="1"/>
</dbReference>
<evidence type="ECO:0000256" key="1">
    <source>
        <dbReference type="SAM" id="MobiDB-lite"/>
    </source>
</evidence>
<feature type="compositionally biased region" description="Basic and acidic residues" evidence="1">
    <location>
        <begin position="1"/>
        <end position="18"/>
    </location>
</feature>
<dbReference type="InterPro" id="IPR036388">
    <property type="entry name" value="WH-like_DNA-bd_sf"/>
</dbReference>
<dbReference type="STRING" id="1404245.CGLY_11040"/>
<dbReference type="InterPro" id="IPR000835">
    <property type="entry name" value="HTH_MarR-typ"/>
</dbReference>
<dbReference type="InterPro" id="IPR036390">
    <property type="entry name" value="WH_DNA-bd_sf"/>
</dbReference>
<dbReference type="EMBL" id="CP006842">
    <property type="protein sequence ID" value="AHW64653.1"/>
    <property type="molecule type" value="Genomic_DNA"/>
</dbReference>
<dbReference type="GO" id="GO:0003700">
    <property type="term" value="F:DNA-binding transcription factor activity"/>
    <property type="evidence" value="ECO:0007669"/>
    <property type="project" value="InterPro"/>
</dbReference>
<dbReference type="Proteomes" id="UP000023703">
    <property type="component" value="Chromosome"/>
</dbReference>
<dbReference type="InterPro" id="IPR039422">
    <property type="entry name" value="MarR/SlyA-like"/>
</dbReference>
<dbReference type="SMART" id="SM00347">
    <property type="entry name" value="HTH_MARR"/>
    <property type="match status" value="1"/>
</dbReference>
<dbReference type="Pfam" id="PF12802">
    <property type="entry name" value="MarR_2"/>
    <property type="match status" value="1"/>
</dbReference>
<gene>
    <name evidence="3" type="ORF">CGLY_11040</name>
</gene>
<dbReference type="AlphaFoldDB" id="X5DNC6"/>
<dbReference type="SUPFAM" id="SSF46785">
    <property type="entry name" value="Winged helix' DNA-binding domain"/>
    <property type="match status" value="1"/>
</dbReference>
<organism evidence="3 4">
    <name type="scientific">Corynebacterium glyciniphilum AJ 3170</name>
    <dbReference type="NCBI Taxonomy" id="1404245"/>
    <lineage>
        <taxon>Bacteria</taxon>
        <taxon>Bacillati</taxon>
        <taxon>Actinomycetota</taxon>
        <taxon>Actinomycetes</taxon>
        <taxon>Mycobacteriales</taxon>
        <taxon>Corynebacteriaceae</taxon>
        <taxon>Corynebacterium</taxon>
    </lineage>
</organism>
<evidence type="ECO:0000313" key="3">
    <source>
        <dbReference type="EMBL" id="AHW64653.1"/>
    </source>
</evidence>
<sequence>MVTMADHDNDRSRDDTSDAAHQMHLAEPTAATARPRYDGGLDYWNFVEHVRSRLANESPNSDHAATAVILALVRGATTFSNTMESTIHRPAGRSWAGYQLLYTLWLAGDMYPSEAATLTGTSRAAVSGLTAKMTEEGLLTKIPAPEDGRSHLLHLTERGVKEARTLYERQNIQETRWADALTREERSILLILMDKLLSGTAASEARQRR</sequence>
<protein>
    <submittedName>
        <fullName evidence="3">Transcriptional regulator, MarR-family</fullName>
    </submittedName>
</protein>
<accession>X5DNC6</accession>
<dbReference type="KEGG" id="cgy:CGLY_11040"/>
<keyword evidence="4" id="KW-1185">Reference proteome</keyword>
<dbReference type="HOGENOM" id="CLU_083287_27_1_11"/>
<dbReference type="eggNOG" id="COG1846">
    <property type="taxonomic scope" value="Bacteria"/>
</dbReference>
<reference evidence="3 4" key="1">
    <citation type="journal article" date="2015" name="Int. J. Syst. Evol. Microbiol.">
        <title>Revisiting Corynebacterium glyciniphilum (ex Kubota et al., 1972) sp. nov., nom. rev., isolated from putrefied banana.</title>
        <authorList>
            <person name="Al-Dilaimi A."/>
            <person name="Bednarz H."/>
            <person name="Lomker A."/>
            <person name="Niehaus K."/>
            <person name="Kalinowski J."/>
            <person name="Ruckert C."/>
        </authorList>
    </citation>
    <scope>NUCLEOTIDE SEQUENCE [LARGE SCALE GENOMIC DNA]</scope>
    <source>
        <strain evidence="3">AJ 3170</strain>
    </source>
</reference>
<dbReference type="GO" id="GO:0006950">
    <property type="term" value="P:response to stress"/>
    <property type="evidence" value="ECO:0007669"/>
    <property type="project" value="TreeGrafter"/>
</dbReference>